<protein>
    <submittedName>
        <fullName evidence="2">Acetyltransferase (GNAT) family protein</fullName>
    </submittedName>
</protein>
<keyword evidence="3" id="KW-1185">Reference proteome</keyword>
<evidence type="ECO:0000313" key="2">
    <source>
        <dbReference type="EMBL" id="SHJ89781.1"/>
    </source>
</evidence>
<feature type="domain" description="N-acetyltransferase" evidence="1">
    <location>
        <begin position="5"/>
        <end position="169"/>
    </location>
</feature>
<dbReference type="InterPro" id="IPR016181">
    <property type="entry name" value="Acyl_CoA_acyltransferase"/>
</dbReference>
<keyword evidence="2" id="KW-0808">Transferase</keyword>
<reference evidence="3" key="1">
    <citation type="submission" date="2016-11" db="EMBL/GenBank/DDBJ databases">
        <authorList>
            <person name="Varghese N."/>
            <person name="Submissions S."/>
        </authorList>
    </citation>
    <scope>NUCLEOTIDE SEQUENCE [LARGE SCALE GENOMIC DNA]</scope>
    <source>
        <strain evidence="3">DSM 16478</strain>
    </source>
</reference>
<accession>A0A1M6N259</accession>
<gene>
    <name evidence="2" type="ORF">SAMN04488007_1866</name>
</gene>
<dbReference type="STRING" id="228958.SAMN04488007_1866"/>
<dbReference type="SUPFAM" id="SSF55729">
    <property type="entry name" value="Acyl-CoA N-acyltransferases (Nat)"/>
    <property type="match status" value="1"/>
</dbReference>
<dbReference type="OrthoDB" id="9800604at2"/>
<organism evidence="2 3">
    <name type="scientific">Maribacter aquivivus</name>
    <dbReference type="NCBI Taxonomy" id="228958"/>
    <lineage>
        <taxon>Bacteria</taxon>
        <taxon>Pseudomonadati</taxon>
        <taxon>Bacteroidota</taxon>
        <taxon>Flavobacteriia</taxon>
        <taxon>Flavobacteriales</taxon>
        <taxon>Flavobacteriaceae</taxon>
        <taxon>Maribacter</taxon>
    </lineage>
</organism>
<dbReference type="GO" id="GO:0016747">
    <property type="term" value="F:acyltransferase activity, transferring groups other than amino-acyl groups"/>
    <property type="evidence" value="ECO:0007669"/>
    <property type="project" value="InterPro"/>
</dbReference>
<sequence length="175" mass="20357">MENNIQFVPLKPELYSTYIEIGTKAYDQHYKHLWPKGDTTTYIKNSFTKEVLLNEEKDEDTVLYLIKLNSEHVGILKFTLHKQLQDYNKADALYLDKIYILNEFSGKGIGSKSLKFVEQIATDHSKKAIFLESMQKGLALPFYLSHSFTIVANTQVPFNNVIEEEKPMYLLRKDI</sequence>
<dbReference type="Pfam" id="PF00583">
    <property type="entry name" value="Acetyltransf_1"/>
    <property type="match status" value="1"/>
</dbReference>
<dbReference type="Gene3D" id="3.40.630.30">
    <property type="match status" value="1"/>
</dbReference>
<dbReference type="AlphaFoldDB" id="A0A1M6N259"/>
<dbReference type="InterPro" id="IPR000182">
    <property type="entry name" value="GNAT_dom"/>
</dbReference>
<evidence type="ECO:0000259" key="1">
    <source>
        <dbReference type="PROSITE" id="PS51186"/>
    </source>
</evidence>
<name>A0A1M6N259_9FLAO</name>
<proteinExistence type="predicted"/>
<dbReference type="EMBL" id="FQZX01000001">
    <property type="protein sequence ID" value="SHJ89781.1"/>
    <property type="molecule type" value="Genomic_DNA"/>
</dbReference>
<evidence type="ECO:0000313" key="3">
    <source>
        <dbReference type="Proteomes" id="UP000184314"/>
    </source>
</evidence>
<dbReference type="Proteomes" id="UP000184314">
    <property type="component" value="Unassembled WGS sequence"/>
</dbReference>
<dbReference type="CDD" id="cd04301">
    <property type="entry name" value="NAT_SF"/>
    <property type="match status" value="1"/>
</dbReference>
<dbReference type="RefSeq" id="WP_073243273.1">
    <property type="nucleotide sequence ID" value="NZ_FQZX01000001.1"/>
</dbReference>
<dbReference type="PROSITE" id="PS51186">
    <property type="entry name" value="GNAT"/>
    <property type="match status" value="1"/>
</dbReference>